<dbReference type="AlphaFoldDB" id="A0A432H2A7"/>
<dbReference type="InterPro" id="IPR036291">
    <property type="entry name" value="NAD(P)-bd_dom_sf"/>
</dbReference>
<evidence type="ECO:0000313" key="2">
    <source>
        <dbReference type="Proteomes" id="UP000288322"/>
    </source>
</evidence>
<protein>
    <submittedName>
        <fullName evidence="1">Uncharacterized protein</fullName>
    </submittedName>
</protein>
<name>A0A432H2A7_9DELT</name>
<organism evidence="1 2">
    <name type="scientific">SAR324 cluster bacterium</name>
    <dbReference type="NCBI Taxonomy" id="2024889"/>
    <lineage>
        <taxon>Bacteria</taxon>
        <taxon>Deltaproteobacteria</taxon>
        <taxon>SAR324 cluster</taxon>
    </lineage>
</organism>
<evidence type="ECO:0000313" key="1">
    <source>
        <dbReference type="EMBL" id="RTZ89934.1"/>
    </source>
</evidence>
<dbReference type="InterPro" id="IPR003462">
    <property type="entry name" value="ODC_Mu_crystall"/>
</dbReference>
<dbReference type="Gene3D" id="3.40.50.720">
    <property type="entry name" value="NAD(P)-binding Rossmann-like Domain"/>
    <property type="match status" value="1"/>
</dbReference>
<comment type="caution">
    <text evidence="1">The sequence shown here is derived from an EMBL/GenBank/DDBJ whole genome shotgun (WGS) entry which is preliminary data.</text>
</comment>
<proteinExistence type="predicted"/>
<dbReference type="Gene3D" id="3.30.1780.10">
    <property type="entry name" value="ornithine cyclodeaminase, domain 1"/>
    <property type="match status" value="1"/>
</dbReference>
<dbReference type="SUPFAM" id="SSF51735">
    <property type="entry name" value="NAD(P)-binding Rossmann-fold domains"/>
    <property type="match status" value="1"/>
</dbReference>
<dbReference type="InterPro" id="IPR023401">
    <property type="entry name" value="ODC_N"/>
</dbReference>
<accession>A0A432H2A7</accession>
<reference evidence="1 2" key="1">
    <citation type="submission" date="2018-06" db="EMBL/GenBank/DDBJ databases">
        <title>Combined omics and stable isotope probing to characterize newly discovered Mariana Back-Arc vent microbial communities.</title>
        <authorList>
            <person name="Trembath-Reichert E."/>
            <person name="Huber J.A."/>
        </authorList>
    </citation>
    <scope>NUCLEOTIDE SEQUENCE [LARGE SCALE GENOMIC DNA]</scope>
    <source>
        <strain evidence="1">MAG 151</strain>
    </source>
</reference>
<dbReference type="Pfam" id="PF02423">
    <property type="entry name" value="OCD_Mu_crystall"/>
    <property type="match status" value="1"/>
</dbReference>
<gene>
    <name evidence="1" type="ORF">DSY93_05635</name>
</gene>
<dbReference type="Proteomes" id="UP000288322">
    <property type="component" value="Unassembled WGS sequence"/>
</dbReference>
<sequence length="83" mass="8658">MAVTKGECKHDVTDGSLAEDRITKIGTVISGKHAGLTSTEEITLFDGTGVVCQDLAVASDAVELALKTGDAIEIKSLSSKVFY</sequence>
<dbReference type="EMBL" id="QNZH01000156">
    <property type="protein sequence ID" value="RTZ89934.1"/>
    <property type="molecule type" value="Genomic_DNA"/>
</dbReference>